<protein>
    <recommendedName>
        <fullName evidence="3">DUF1150 domain-containing protein</fullName>
    </recommendedName>
</protein>
<accession>A0A511BM89</accession>
<dbReference type="OrthoDB" id="8449790at2"/>
<dbReference type="RefSeq" id="WP_147092397.1">
    <property type="nucleotide sequence ID" value="NZ_BJVC01000001.1"/>
</dbReference>
<dbReference type="AlphaFoldDB" id="A0A511BM89"/>
<dbReference type="EMBL" id="BJVC01000001">
    <property type="protein sequence ID" value="GEL01450.1"/>
    <property type="molecule type" value="Genomic_DNA"/>
</dbReference>
<evidence type="ECO:0000313" key="1">
    <source>
        <dbReference type="EMBL" id="GEL01450.1"/>
    </source>
</evidence>
<name>A0A511BM89_9PROT</name>
<evidence type="ECO:0000313" key="2">
    <source>
        <dbReference type="Proteomes" id="UP000321405"/>
    </source>
</evidence>
<dbReference type="Proteomes" id="UP000321405">
    <property type="component" value="Unassembled WGS sequence"/>
</dbReference>
<dbReference type="InterPro" id="IPR009531">
    <property type="entry name" value="DUF1150"/>
</dbReference>
<reference evidence="1 2" key="1">
    <citation type="submission" date="2019-07" db="EMBL/GenBank/DDBJ databases">
        <title>Whole genome shotgun sequence of Swaminathania salitolerans NBRC 104436.</title>
        <authorList>
            <person name="Hosoyama A."/>
            <person name="Uohara A."/>
            <person name="Ohji S."/>
            <person name="Ichikawa N."/>
        </authorList>
    </citation>
    <scope>NUCLEOTIDE SEQUENCE [LARGE SCALE GENOMIC DNA]</scope>
    <source>
        <strain evidence="1 2">NBRC 104436</strain>
    </source>
</reference>
<dbReference type="Pfam" id="PF06620">
    <property type="entry name" value="DUF1150"/>
    <property type="match status" value="1"/>
</dbReference>
<proteinExistence type="predicted"/>
<gene>
    <name evidence="1" type="ORF">SSA02_06130</name>
</gene>
<evidence type="ECO:0008006" key="3">
    <source>
        <dbReference type="Google" id="ProtNLM"/>
    </source>
</evidence>
<keyword evidence="2" id="KW-1185">Reference proteome</keyword>
<organism evidence="1 2">
    <name type="scientific">Swaminathania salitolerans</name>
    <dbReference type="NCBI Taxonomy" id="182838"/>
    <lineage>
        <taxon>Bacteria</taxon>
        <taxon>Pseudomonadati</taxon>
        <taxon>Pseudomonadota</taxon>
        <taxon>Alphaproteobacteria</taxon>
        <taxon>Acetobacterales</taxon>
        <taxon>Acetobacteraceae</taxon>
        <taxon>Swaminathania</taxon>
    </lineage>
</organism>
<sequence>MTKSVRDEETGSAPAPVSDLRRMTHQDLKDFGMSKLAYVKPVTYEGEAAFAIHAADGTPMALAEDQSSAFEAIIDHEMVPAWVH</sequence>
<comment type="caution">
    <text evidence="1">The sequence shown here is derived from an EMBL/GenBank/DDBJ whole genome shotgun (WGS) entry which is preliminary data.</text>
</comment>